<evidence type="ECO:0000259" key="2">
    <source>
        <dbReference type="PROSITE" id="PS50110"/>
    </source>
</evidence>
<gene>
    <name evidence="4" type="ORF">D1013_08485</name>
</gene>
<dbReference type="GO" id="GO:0003677">
    <property type="term" value="F:DNA binding"/>
    <property type="evidence" value="ECO:0007669"/>
    <property type="project" value="UniProtKB-KW"/>
</dbReference>
<dbReference type="AlphaFoldDB" id="A0A3G2L581"/>
<keyword evidence="4" id="KW-0238">DNA-binding</keyword>
<dbReference type="Gene3D" id="3.40.50.2300">
    <property type="match status" value="1"/>
</dbReference>
<dbReference type="InterPro" id="IPR007492">
    <property type="entry name" value="LytTR_DNA-bd_dom"/>
</dbReference>
<dbReference type="SUPFAM" id="SSF52172">
    <property type="entry name" value="CheY-like"/>
    <property type="match status" value="1"/>
</dbReference>
<sequence>MIRCIAVDDEPLALSLLEDNISKLPFLELVGTCNNCFEAMELMQKEQTDLIFIDIQMPGMTGLQYISGLKERPLVIFITAYSQYAVDSYDLDVVDYLVKPVPLDRFMRACNRAKELKELKEAPKSLQKSQPSDHFFVNSDHSQVKIKFDDIIWMKGYGDYIKFHLKKSERPLVVRMTFKELEGQLPENLFIRIHRSYSVAINEITAIRKNSIYLGDKELAVGETYRDSVQNLTQR</sequence>
<dbReference type="OrthoDB" id="2168082at2"/>
<name>A0A3G2L581_9FLAO</name>
<feature type="modified residue" description="4-aspartylphosphate" evidence="1">
    <location>
        <position position="54"/>
    </location>
</feature>
<accession>A0A3G2L581</accession>
<dbReference type="Pfam" id="PF04397">
    <property type="entry name" value="LytTR"/>
    <property type="match status" value="1"/>
</dbReference>
<evidence type="ECO:0000313" key="4">
    <source>
        <dbReference type="EMBL" id="AYN67400.1"/>
    </source>
</evidence>
<organism evidence="4 5">
    <name type="scientific">Euzebyella marina</name>
    <dbReference type="NCBI Taxonomy" id="1761453"/>
    <lineage>
        <taxon>Bacteria</taxon>
        <taxon>Pseudomonadati</taxon>
        <taxon>Bacteroidota</taxon>
        <taxon>Flavobacteriia</taxon>
        <taxon>Flavobacteriales</taxon>
        <taxon>Flavobacteriaceae</taxon>
        <taxon>Euzebyella</taxon>
    </lineage>
</organism>
<dbReference type="InterPro" id="IPR001789">
    <property type="entry name" value="Sig_transdc_resp-reg_receiver"/>
</dbReference>
<dbReference type="Gene3D" id="2.40.50.1020">
    <property type="entry name" value="LytTr DNA-binding domain"/>
    <property type="match status" value="1"/>
</dbReference>
<dbReference type="InterPro" id="IPR011006">
    <property type="entry name" value="CheY-like_superfamily"/>
</dbReference>
<feature type="domain" description="Response regulatory" evidence="2">
    <location>
        <begin position="3"/>
        <end position="114"/>
    </location>
</feature>
<dbReference type="SMART" id="SM00448">
    <property type="entry name" value="REC"/>
    <property type="match status" value="1"/>
</dbReference>
<keyword evidence="1" id="KW-0597">Phosphoprotein</keyword>
<dbReference type="SMART" id="SM00850">
    <property type="entry name" value="LytTR"/>
    <property type="match status" value="1"/>
</dbReference>
<evidence type="ECO:0000259" key="3">
    <source>
        <dbReference type="PROSITE" id="PS50930"/>
    </source>
</evidence>
<reference evidence="4 5" key="1">
    <citation type="submission" date="2018-08" db="EMBL/GenBank/DDBJ databases">
        <title>The reduced genetic potential of extracellular carbohydrate catabolism in Euzebyella marina RN62, a Flavobacteriia bacterium isolated from the hadal water.</title>
        <authorList>
            <person name="Xue C."/>
        </authorList>
    </citation>
    <scope>NUCLEOTIDE SEQUENCE [LARGE SCALE GENOMIC DNA]</scope>
    <source>
        <strain evidence="4 5">RN62</strain>
    </source>
</reference>
<proteinExistence type="predicted"/>
<dbReference type="EMBL" id="CP032050">
    <property type="protein sequence ID" value="AYN67400.1"/>
    <property type="molecule type" value="Genomic_DNA"/>
</dbReference>
<dbReference type="RefSeq" id="WP_121848421.1">
    <property type="nucleotide sequence ID" value="NZ_CP032050.1"/>
</dbReference>
<dbReference type="KEGG" id="emar:D1013_08485"/>
<dbReference type="InterPro" id="IPR046947">
    <property type="entry name" value="LytR-like"/>
</dbReference>
<dbReference type="GO" id="GO:0000156">
    <property type="term" value="F:phosphorelay response regulator activity"/>
    <property type="evidence" value="ECO:0007669"/>
    <property type="project" value="InterPro"/>
</dbReference>
<feature type="domain" description="HTH LytTR-type" evidence="3">
    <location>
        <begin position="135"/>
        <end position="235"/>
    </location>
</feature>
<dbReference type="PANTHER" id="PTHR37299">
    <property type="entry name" value="TRANSCRIPTIONAL REGULATOR-RELATED"/>
    <property type="match status" value="1"/>
</dbReference>
<dbReference type="PROSITE" id="PS50110">
    <property type="entry name" value="RESPONSE_REGULATORY"/>
    <property type="match status" value="1"/>
</dbReference>
<protein>
    <submittedName>
        <fullName evidence="4">DNA-binding response regulator</fullName>
    </submittedName>
</protein>
<dbReference type="PANTHER" id="PTHR37299:SF1">
    <property type="entry name" value="STAGE 0 SPORULATION PROTEIN A HOMOLOG"/>
    <property type="match status" value="1"/>
</dbReference>
<dbReference type="PROSITE" id="PS50930">
    <property type="entry name" value="HTH_LYTTR"/>
    <property type="match status" value="1"/>
</dbReference>
<evidence type="ECO:0000256" key="1">
    <source>
        <dbReference type="PROSITE-ProRule" id="PRU00169"/>
    </source>
</evidence>
<dbReference type="Pfam" id="PF00072">
    <property type="entry name" value="Response_reg"/>
    <property type="match status" value="1"/>
</dbReference>
<keyword evidence="5" id="KW-1185">Reference proteome</keyword>
<dbReference type="Proteomes" id="UP000276309">
    <property type="component" value="Chromosome"/>
</dbReference>
<evidence type="ECO:0000313" key="5">
    <source>
        <dbReference type="Proteomes" id="UP000276309"/>
    </source>
</evidence>